<evidence type="ECO:0000313" key="2">
    <source>
        <dbReference type="EMBL" id="RSL41097.1"/>
    </source>
</evidence>
<dbReference type="Gene3D" id="3.40.830.10">
    <property type="entry name" value="LigB-like"/>
    <property type="match status" value="1"/>
</dbReference>
<dbReference type="EMBL" id="NKCI01000442">
    <property type="protein sequence ID" value="RSL41097.1"/>
    <property type="molecule type" value="Genomic_DNA"/>
</dbReference>
<sequence length="172" mass="18865">MNQGGSITPAAFWSHGSPLLCYKDSDSSECWTQFGKAAQENGIKGVVFIGAHWEELDDRIRVATKPNPEILQMDLVPRSYWENYPINVDIELAEKVINLLRLVLVIICVFRAIIAFGVSCGISPFVEVAGYGGAFGGLNAFFGLLGIPVSIWGKSIRQFTGHFARAKNDNAE</sequence>
<accession>A0A428NJX3</accession>
<feature type="transmembrane region" description="Helical" evidence="1">
    <location>
        <begin position="131"/>
        <end position="152"/>
    </location>
</feature>
<comment type="caution">
    <text evidence="2">The sequence shown here is derived from an EMBL/GenBank/DDBJ whole genome shotgun (WGS) entry which is preliminary data.</text>
</comment>
<keyword evidence="1" id="KW-0472">Membrane</keyword>
<gene>
    <name evidence="2" type="ORF">CEP54_015924</name>
</gene>
<keyword evidence="1" id="KW-0812">Transmembrane</keyword>
<keyword evidence="3" id="KW-1185">Reference proteome</keyword>
<evidence type="ECO:0000313" key="3">
    <source>
        <dbReference type="Proteomes" id="UP000288168"/>
    </source>
</evidence>
<dbReference type="Proteomes" id="UP000288168">
    <property type="component" value="Unassembled WGS sequence"/>
</dbReference>
<reference evidence="2 3" key="1">
    <citation type="submission" date="2017-06" db="EMBL/GenBank/DDBJ databases">
        <title>Comparative genomic analysis of Ambrosia Fusariam Clade fungi.</title>
        <authorList>
            <person name="Stajich J.E."/>
            <person name="Carrillo J."/>
            <person name="Kijimoto T."/>
            <person name="Eskalen A."/>
            <person name="O'Donnell K."/>
            <person name="Kasson M."/>
        </authorList>
    </citation>
    <scope>NUCLEOTIDE SEQUENCE [LARGE SCALE GENOMIC DNA]</scope>
    <source>
        <strain evidence="2 3">NRRL62584</strain>
    </source>
</reference>
<organism evidence="2 3">
    <name type="scientific">Fusarium duplospermum</name>
    <dbReference type="NCBI Taxonomy" id="1325734"/>
    <lineage>
        <taxon>Eukaryota</taxon>
        <taxon>Fungi</taxon>
        <taxon>Dikarya</taxon>
        <taxon>Ascomycota</taxon>
        <taxon>Pezizomycotina</taxon>
        <taxon>Sordariomycetes</taxon>
        <taxon>Hypocreomycetidae</taxon>
        <taxon>Hypocreales</taxon>
        <taxon>Nectriaceae</taxon>
        <taxon>Fusarium</taxon>
        <taxon>Fusarium solani species complex</taxon>
    </lineage>
</organism>
<dbReference type="SUPFAM" id="SSF53213">
    <property type="entry name" value="LigB-like"/>
    <property type="match status" value="1"/>
</dbReference>
<dbReference type="OrthoDB" id="7396853at2759"/>
<proteinExistence type="predicted"/>
<dbReference type="AlphaFoldDB" id="A0A428NJX3"/>
<keyword evidence="1" id="KW-1133">Transmembrane helix</keyword>
<evidence type="ECO:0000256" key="1">
    <source>
        <dbReference type="SAM" id="Phobius"/>
    </source>
</evidence>
<name>A0A428NJX3_9HYPO</name>
<dbReference type="STRING" id="1325734.A0A428NJX3"/>
<protein>
    <submittedName>
        <fullName evidence="2">Uncharacterized protein</fullName>
    </submittedName>
</protein>
<feature type="transmembrane region" description="Helical" evidence="1">
    <location>
        <begin position="102"/>
        <end position="125"/>
    </location>
</feature>